<evidence type="ECO:0000256" key="5">
    <source>
        <dbReference type="ARBA" id="ARBA00022588"/>
    </source>
</evidence>
<dbReference type="InterPro" id="IPR003599">
    <property type="entry name" value="Ig_sub"/>
</dbReference>
<keyword evidence="8" id="KW-0391">Immunity</keyword>
<keyword evidence="11" id="KW-1015">Disulfide bond</keyword>
<dbReference type="SUPFAM" id="SSF48726">
    <property type="entry name" value="Immunoglobulin"/>
    <property type="match status" value="1"/>
</dbReference>
<dbReference type="FunFam" id="2.60.40.10:FF:002097">
    <property type="entry name" value="CD160 antigen"/>
    <property type="match status" value="1"/>
</dbReference>
<evidence type="ECO:0000256" key="16">
    <source>
        <dbReference type="ARBA" id="ARBA00059639"/>
    </source>
</evidence>
<dbReference type="GO" id="GO:0005886">
    <property type="term" value="C:plasma membrane"/>
    <property type="evidence" value="ECO:0000318"/>
    <property type="project" value="GO_Central"/>
</dbReference>
<evidence type="ECO:0000256" key="18">
    <source>
        <dbReference type="ARBA" id="ARBA00077620"/>
    </source>
</evidence>
<dbReference type="InterPro" id="IPR013783">
    <property type="entry name" value="Ig-like_fold"/>
</dbReference>
<dbReference type="GO" id="GO:0002250">
    <property type="term" value="P:adaptive immune response"/>
    <property type="evidence" value="ECO:0007669"/>
    <property type="project" value="UniProtKB-KW"/>
</dbReference>
<dbReference type="AlphaFoldDB" id="A0A8I3RVP3"/>
<dbReference type="GO" id="GO:0045087">
    <property type="term" value="P:innate immune response"/>
    <property type="evidence" value="ECO:0007669"/>
    <property type="project" value="UniProtKB-KW"/>
</dbReference>
<keyword evidence="5" id="KW-0399">Innate immunity</keyword>
<evidence type="ECO:0000256" key="3">
    <source>
        <dbReference type="ARBA" id="ARBA00022475"/>
    </source>
</evidence>
<dbReference type="InterPro" id="IPR042385">
    <property type="entry name" value="CD160"/>
</dbReference>
<comment type="subcellular location">
    <subcellularLocation>
        <location evidence="1">Cell membrane</location>
        <topology evidence="1">Lipid-anchor</topology>
        <topology evidence="1">GPI-anchor</topology>
    </subcellularLocation>
    <subcellularLocation>
        <location evidence="2">Secreted</location>
    </subcellularLocation>
</comment>
<organism evidence="20 21">
    <name type="scientific">Canis lupus familiaris</name>
    <name type="common">Dog</name>
    <name type="synonym">Canis familiaris</name>
    <dbReference type="NCBI Taxonomy" id="9615"/>
    <lineage>
        <taxon>Eukaryota</taxon>
        <taxon>Metazoa</taxon>
        <taxon>Chordata</taxon>
        <taxon>Craniata</taxon>
        <taxon>Vertebrata</taxon>
        <taxon>Euteleostomi</taxon>
        <taxon>Mammalia</taxon>
        <taxon>Eutheria</taxon>
        <taxon>Laurasiatheria</taxon>
        <taxon>Carnivora</taxon>
        <taxon>Caniformia</taxon>
        <taxon>Canidae</taxon>
        <taxon>Canis</taxon>
    </lineage>
</organism>
<comment type="function">
    <text evidence="16">The soluble GPI-cleaved form, usually released by activated lymphocytes, might play an immune regulatory role by limiting lymphocyte effector functions.</text>
</comment>
<evidence type="ECO:0000256" key="13">
    <source>
        <dbReference type="ARBA" id="ARBA00023180"/>
    </source>
</evidence>
<evidence type="ECO:0000256" key="7">
    <source>
        <dbReference type="ARBA" id="ARBA00022729"/>
    </source>
</evidence>
<keyword evidence="12" id="KW-0675">Receptor</keyword>
<reference evidence="20" key="1">
    <citation type="submission" date="2020-03" db="EMBL/GenBank/DDBJ databases">
        <title>Long-read based genome assembly of a Labrador retriever dog.</title>
        <authorList>
            <person name="Eory L."/>
            <person name="Zhang W."/>
            <person name="Schoenebeck J."/>
        </authorList>
    </citation>
    <scope>NUCLEOTIDE SEQUENCE [LARGE SCALE GENOMIC DNA]</scope>
    <source>
        <strain evidence="20">Labrador retriever</strain>
    </source>
</reference>
<evidence type="ECO:0000256" key="1">
    <source>
        <dbReference type="ARBA" id="ARBA00004609"/>
    </source>
</evidence>
<keyword evidence="15" id="KW-0393">Immunoglobulin domain</keyword>
<evidence type="ECO:0000256" key="10">
    <source>
        <dbReference type="ARBA" id="ARBA00023136"/>
    </source>
</evidence>
<evidence type="ECO:0000256" key="4">
    <source>
        <dbReference type="ARBA" id="ARBA00022525"/>
    </source>
</evidence>
<evidence type="ECO:0000256" key="17">
    <source>
        <dbReference type="ARBA" id="ARBA00074349"/>
    </source>
</evidence>
<keyword evidence="21" id="KW-1185">Reference proteome</keyword>
<keyword evidence="13" id="KW-0325">Glycoprotein</keyword>
<keyword evidence="9" id="KW-1064">Adaptive immunity</keyword>
<evidence type="ECO:0000256" key="15">
    <source>
        <dbReference type="ARBA" id="ARBA00023319"/>
    </source>
</evidence>
<accession>A0A8I3RVP3</accession>
<proteinExistence type="predicted"/>
<protein>
    <recommendedName>
        <fullName evidence="17">CD160 antigen</fullName>
    </recommendedName>
    <alternativeName>
        <fullName evidence="18">Natural killer cell receptor BY55</fullName>
    </alternativeName>
</protein>
<keyword evidence="3" id="KW-1003">Cell membrane</keyword>
<dbReference type="GeneID" id="483158"/>
<dbReference type="SMART" id="SM00409">
    <property type="entry name" value="IG"/>
    <property type="match status" value="1"/>
</dbReference>
<evidence type="ECO:0000256" key="6">
    <source>
        <dbReference type="ARBA" id="ARBA00022622"/>
    </source>
</evidence>
<dbReference type="GO" id="GO:0005576">
    <property type="term" value="C:extracellular region"/>
    <property type="evidence" value="ECO:0007669"/>
    <property type="project" value="UniProtKB-SubCell"/>
</dbReference>
<name>A0A8I3RVP3_CANLF</name>
<gene>
    <name evidence="20" type="primary">CD160</name>
</gene>
<evidence type="ECO:0000313" key="20">
    <source>
        <dbReference type="Ensembl" id="ENSCAFP00845014056.1"/>
    </source>
</evidence>
<dbReference type="KEGG" id="cfa:483158"/>
<dbReference type="Proteomes" id="UP000805418">
    <property type="component" value="Chromosome 17"/>
</dbReference>
<evidence type="ECO:0000256" key="12">
    <source>
        <dbReference type="ARBA" id="ARBA00023170"/>
    </source>
</evidence>
<evidence type="ECO:0000256" key="14">
    <source>
        <dbReference type="ARBA" id="ARBA00023288"/>
    </source>
</evidence>
<dbReference type="Gene3D" id="2.60.40.10">
    <property type="entry name" value="Immunoglobulins"/>
    <property type="match status" value="1"/>
</dbReference>
<evidence type="ECO:0000259" key="19">
    <source>
        <dbReference type="SMART" id="SM00409"/>
    </source>
</evidence>
<reference evidence="20" key="2">
    <citation type="submission" date="2025-08" db="UniProtKB">
        <authorList>
            <consortium name="Ensembl"/>
        </authorList>
    </citation>
    <scope>IDENTIFICATION</scope>
    <source>
        <strain evidence="20">Boxer</strain>
    </source>
</reference>
<dbReference type="GO" id="GO:0001819">
    <property type="term" value="P:positive regulation of cytokine production"/>
    <property type="evidence" value="ECO:0007669"/>
    <property type="project" value="UniProtKB-ARBA"/>
</dbReference>
<sequence>MSLPSFLLSSLQYTSLINCLTSMPAGLSGSSLLPPHSSQLELVPGMWRWSWSPGKPCLGVPMCFQEREAKDITGVNISCKFLCLLTMYRTLMATGRGSLALAILLATMDIQLGGCIHIHSSMYQKGKQLSLTCTLWYKAEEAEGVIVFLCKDRSSDCSPETSLKQLRLKRDPGRDGVSEVSSHLVFTINQATPSDSGTYQCCARSQKPDIRLQGHFFSVSVTETGNYTEEALKHTGQPEFNHNKGTLSSGFLQEKIWVMLVTSLVALQAFVSLVPEL</sequence>
<reference evidence="20" key="3">
    <citation type="submission" date="2025-09" db="UniProtKB">
        <authorList>
            <consortium name="Ensembl"/>
        </authorList>
    </citation>
    <scope>IDENTIFICATION</scope>
    <source>
        <strain evidence="20">Boxer</strain>
    </source>
</reference>
<dbReference type="CTD" id="11126"/>
<dbReference type="GeneTree" id="ENSGT00390000007258"/>
<keyword evidence="14" id="KW-0449">Lipoprotein</keyword>
<evidence type="ECO:0000313" key="21">
    <source>
        <dbReference type="Proteomes" id="UP000805418"/>
    </source>
</evidence>
<dbReference type="Reactome" id="R-CFA-198933">
    <property type="pathway name" value="Immunoregulatory interactions between a Lymphoid and a non-Lymphoid cell"/>
</dbReference>
<keyword evidence="4" id="KW-0964">Secreted</keyword>
<dbReference type="GO" id="GO:0098552">
    <property type="term" value="C:side of membrane"/>
    <property type="evidence" value="ECO:0007669"/>
    <property type="project" value="UniProtKB-KW"/>
</dbReference>
<evidence type="ECO:0000256" key="8">
    <source>
        <dbReference type="ARBA" id="ARBA00022859"/>
    </source>
</evidence>
<dbReference type="CDD" id="cd21392">
    <property type="entry name" value="IgC2_CD160"/>
    <property type="match status" value="1"/>
</dbReference>
<dbReference type="PANTHER" id="PTHR15425:SF0">
    <property type="entry name" value="CD160 ANTIGEN"/>
    <property type="match status" value="1"/>
</dbReference>
<dbReference type="PANTHER" id="PTHR15425">
    <property type="entry name" value="CD160 ANTIGEN"/>
    <property type="match status" value="1"/>
</dbReference>
<dbReference type="GO" id="GO:0002819">
    <property type="term" value="P:regulation of adaptive immune response"/>
    <property type="evidence" value="ECO:0007669"/>
    <property type="project" value="InterPro"/>
</dbReference>
<keyword evidence="6" id="KW-0336">GPI-anchor</keyword>
<dbReference type="FunCoup" id="A0A8I3RVP3">
    <property type="interactions" value="26"/>
</dbReference>
<keyword evidence="10" id="KW-0472">Membrane</keyword>
<keyword evidence="7" id="KW-0732">Signal</keyword>
<evidence type="ECO:0000256" key="2">
    <source>
        <dbReference type="ARBA" id="ARBA00004613"/>
    </source>
</evidence>
<evidence type="ECO:0000256" key="11">
    <source>
        <dbReference type="ARBA" id="ARBA00023157"/>
    </source>
</evidence>
<feature type="domain" description="Immunoglobulin" evidence="19">
    <location>
        <begin position="118"/>
        <end position="222"/>
    </location>
</feature>
<dbReference type="OrthoDB" id="9450911at2759"/>
<dbReference type="Ensembl" id="ENSCAFT00845018044.1">
    <property type="protein sequence ID" value="ENSCAFP00845014056.1"/>
    <property type="gene ID" value="ENSCAFG00845010227.1"/>
</dbReference>
<dbReference type="GO" id="GO:0004888">
    <property type="term" value="F:transmembrane signaling receptor activity"/>
    <property type="evidence" value="ECO:0007669"/>
    <property type="project" value="InterPro"/>
</dbReference>
<dbReference type="GO" id="GO:0002717">
    <property type="term" value="P:positive regulation of natural killer cell mediated immunity"/>
    <property type="evidence" value="ECO:0007669"/>
    <property type="project" value="UniProtKB-ARBA"/>
</dbReference>
<evidence type="ECO:0000256" key="9">
    <source>
        <dbReference type="ARBA" id="ARBA00023130"/>
    </source>
</evidence>
<dbReference type="InterPro" id="IPR036179">
    <property type="entry name" value="Ig-like_dom_sf"/>
</dbReference>